<evidence type="ECO:0000256" key="5">
    <source>
        <dbReference type="ARBA" id="ARBA00013198"/>
    </source>
</evidence>
<dbReference type="RefSeq" id="WP_182538582.1">
    <property type="nucleotide sequence ID" value="NZ_JACGXA010000001.1"/>
</dbReference>
<comment type="function">
    <text evidence="2 7">Hydrolysis of 6-phosphogluconolactone to 6-phosphogluconate.</text>
</comment>
<dbReference type="Proteomes" id="UP000580910">
    <property type="component" value="Unassembled WGS sequence"/>
</dbReference>
<proteinExistence type="inferred from homology"/>
<dbReference type="UniPathway" id="UPA00115">
    <property type="reaction ID" value="UER00409"/>
</dbReference>
<evidence type="ECO:0000256" key="1">
    <source>
        <dbReference type="ARBA" id="ARBA00000832"/>
    </source>
</evidence>
<dbReference type="PANTHER" id="PTHR11054:SF0">
    <property type="entry name" value="6-PHOSPHOGLUCONOLACTONASE"/>
    <property type="match status" value="1"/>
</dbReference>
<evidence type="ECO:0000256" key="2">
    <source>
        <dbReference type="ARBA" id="ARBA00002681"/>
    </source>
</evidence>
<dbReference type="SUPFAM" id="SSF100950">
    <property type="entry name" value="NagB/RpiA/CoA transferase-like"/>
    <property type="match status" value="1"/>
</dbReference>
<dbReference type="InterPro" id="IPR005900">
    <property type="entry name" value="6-phosphogluconolactonase_DevB"/>
</dbReference>
<feature type="domain" description="Glucosamine/galactosamine-6-phosphate isomerase" evidence="8">
    <location>
        <begin position="12"/>
        <end position="233"/>
    </location>
</feature>
<reference evidence="9 10" key="1">
    <citation type="submission" date="2020-07" db="EMBL/GenBank/DDBJ databases">
        <title>Sequencing the genomes of 1000 actinobacteria strains.</title>
        <authorList>
            <person name="Klenk H.-P."/>
        </authorList>
    </citation>
    <scope>NUCLEOTIDE SEQUENCE [LARGE SCALE GENOMIC DNA]</scope>
    <source>
        <strain evidence="9 10">DSM 21349</strain>
    </source>
</reference>
<name>A0A7W3IZM4_9ACTN</name>
<dbReference type="GO" id="GO:0005975">
    <property type="term" value="P:carbohydrate metabolic process"/>
    <property type="evidence" value="ECO:0007669"/>
    <property type="project" value="UniProtKB-UniRule"/>
</dbReference>
<dbReference type="EC" id="3.1.1.31" evidence="5 7"/>
<dbReference type="PANTHER" id="PTHR11054">
    <property type="entry name" value="6-PHOSPHOGLUCONOLACTONASE"/>
    <property type="match status" value="1"/>
</dbReference>
<protein>
    <recommendedName>
        <fullName evidence="6 7">6-phosphogluconolactonase</fullName>
        <shortName evidence="7">6PGL</shortName>
        <ecNumber evidence="5 7">3.1.1.31</ecNumber>
    </recommendedName>
</protein>
<keyword evidence="7 9" id="KW-0378">Hydrolase</keyword>
<accession>A0A7W3IZM4</accession>
<evidence type="ECO:0000313" key="10">
    <source>
        <dbReference type="Proteomes" id="UP000580910"/>
    </source>
</evidence>
<dbReference type="EMBL" id="JACGXA010000001">
    <property type="protein sequence ID" value="MBA8803553.1"/>
    <property type="molecule type" value="Genomic_DNA"/>
</dbReference>
<comment type="catalytic activity">
    <reaction evidence="1 7">
        <text>6-phospho-D-glucono-1,5-lactone + H2O = 6-phospho-D-gluconate + H(+)</text>
        <dbReference type="Rhea" id="RHEA:12556"/>
        <dbReference type="ChEBI" id="CHEBI:15377"/>
        <dbReference type="ChEBI" id="CHEBI:15378"/>
        <dbReference type="ChEBI" id="CHEBI:57955"/>
        <dbReference type="ChEBI" id="CHEBI:58759"/>
        <dbReference type="EC" id="3.1.1.31"/>
    </reaction>
</comment>
<keyword evidence="10" id="KW-1185">Reference proteome</keyword>
<evidence type="ECO:0000256" key="4">
    <source>
        <dbReference type="ARBA" id="ARBA00010662"/>
    </source>
</evidence>
<comment type="similarity">
    <text evidence="4 7">Belongs to the glucosamine/galactosamine-6-phosphate isomerase family. 6-phosphogluconolactonase subfamily.</text>
</comment>
<comment type="pathway">
    <text evidence="3 7">Carbohydrate degradation; pentose phosphate pathway; D-ribulose 5-phosphate from D-glucose 6-phosphate (oxidative stage): step 2/3.</text>
</comment>
<organism evidence="9 10">
    <name type="scientific">Nocardioides ginsengisegetis</name>
    <dbReference type="NCBI Taxonomy" id="661491"/>
    <lineage>
        <taxon>Bacteria</taxon>
        <taxon>Bacillati</taxon>
        <taxon>Actinomycetota</taxon>
        <taxon>Actinomycetes</taxon>
        <taxon>Propionibacteriales</taxon>
        <taxon>Nocardioidaceae</taxon>
        <taxon>Nocardioides</taxon>
    </lineage>
</organism>
<evidence type="ECO:0000313" key="9">
    <source>
        <dbReference type="EMBL" id="MBA8803553.1"/>
    </source>
</evidence>
<dbReference type="GO" id="GO:0017057">
    <property type="term" value="F:6-phosphogluconolactonase activity"/>
    <property type="evidence" value="ECO:0007669"/>
    <property type="project" value="UniProtKB-UniRule"/>
</dbReference>
<evidence type="ECO:0000256" key="3">
    <source>
        <dbReference type="ARBA" id="ARBA00004961"/>
    </source>
</evidence>
<dbReference type="CDD" id="cd01400">
    <property type="entry name" value="6PGL"/>
    <property type="match status" value="1"/>
</dbReference>
<dbReference type="InterPro" id="IPR039104">
    <property type="entry name" value="6PGL"/>
</dbReference>
<dbReference type="NCBIfam" id="TIGR01198">
    <property type="entry name" value="pgl"/>
    <property type="match status" value="1"/>
</dbReference>
<gene>
    <name evidence="7" type="primary">pgl</name>
    <name evidence="9" type="ORF">FB382_001844</name>
</gene>
<dbReference type="Pfam" id="PF01182">
    <property type="entry name" value="Glucosamine_iso"/>
    <property type="match status" value="1"/>
</dbReference>
<evidence type="ECO:0000259" key="8">
    <source>
        <dbReference type="Pfam" id="PF01182"/>
    </source>
</evidence>
<dbReference type="InterPro" id="IPR006148">
    <property type="entry name" value="Glc/Gal-6P_isomerase"/>
</dbReference>
<evidence type="ECO:0000256" key="7">
    <source>
        <dbReference type="RuleBase" id="RU365095"/>
    </source>
</evidence>
<dbReference type="InterPro" id="IPR037171">
    <property type="entry name" value="NagB/RpiA_transferase-like"/>
</dbReference>
<sequence>MSAALVEVHEGPEALATAVAGELLSRIEDAQADGREPHIGLTGGTIARRIHAEVARLSPDSDVDWSRVVVWWGDERFVAPDDPDRNAGQARSDFLDAVPVDPGKVHPMPSTADASSAEQGAADYGDAMRADGAGEFEVLMLGVGPDGHVASLFPGHAALDVDDRIAVRVHDSPKPPPERISLTLAALNRSRSVWFLVSGEEKADAVARALAEPPPDLHDIPAAGVSGLEETIWFLDRPAASRL</sequence>
<dbReference type="GO" id="GO:0006098">
    <property type="term" value="P:pentose-phosphate shunt"/>
    <property type="evidence" value="ECO:0007669"/>
    <property type="project" value="UniProtKB-UniPathway"/>
</dbReference>
<dbReference type="AlphaFoldDB" id="A0A7W3IZM4"/>
<dbReference type="Gene3D" id="3.40.50.1360">
    <property type="match status" value="1"/>
</dbReference>
<evidence type="ECO:0000256" key="6">
    <source>
        <dbReference type="ARBA" id="ARBA00020337"/>
    </source>
</evidence>
<comment type="caution">
    <text evidence="9">The sequence shown here is derived from an EMBL/GenBank/DDBJ whole genome shotgun (WGS) entry which is preliminary data.</text>
</comment>